<organism evidence="1">
    <name type="scientific">Poeciliopsis prolifica</name>
    <name type="common">blackstripe livebearer</name>
    <dbReference type="NCBI Taxonomy" id="188132"/>
    <lineage>
        <taxon>Eukaryota</taxon>
        <taxon>Metazoa</taxon>
        <taxon>Chordata</taxon>
        <taxon>Craniata</taxon>
        <taxon>Vertebrata</taxon>
        <taxon>Euteleostomi</taxon>
        <taxon>Actinopterygii</taxon>
        <taxon>Neopterygii</taxon>
        <taxon>Teleostei</taxon>
        <taxon>Neoteleostei</taxon>
        <taxon>Acanthomorphata</taxon>
        <taxon>Ovalentaria</taxon>
        <taxon>Atherinomorphae</taxon>
        <taxon>Cyprinodontiformes</taxon>
        <taxon>Poeciliidae</taxon>
        <taxon>Poeciliinae</taxon>
        <taxon>Poeciliopsis</taxon>
    </lineage>
</organism>
<proteinExistence type="predicted"/>
<dbReference type="AlphaFoldDB" id="A0A0S7EQ57"/>
<feature type="non-terminal residue" evidence="1">
    <location>
        <position position="117"/>
    </location>
</feature>
<evidence type="ECO:0000313" key="1">
    <source>
        <dbReference type="EMBL" id="JAO04974.1"/>
    </source>
</evidence>
<gene>
    <name evidence="1" type="primary">PPUP150</name>
</gene>
<reference evidence="1" key="1">
    <citation type="submission" date="2014-12" db="EMBL/GenBank/DDBJ databases">
        <title>Parallel Evolution in Life History Adaptation Evident in the Tissue-Specific Poeciliopsis prolifica transcriptome.</title>
        <authorList>
            <person name="Jue N.K."/>
            <person name="Foley R.J."/>
            <person name="Obergfell C."/>
            <person name="Reznick D.N."/>
            <person name="O'Neill R.J."/>
            <person name="O'Neill M.J."/>
        </authorList>
    </citation>
    <scope>NUCLEOTIDE SEQUENCE</scope>
</reference>
<sequence>MGVCTTFTCRHLGQMLFVSKSIRKIIGRKQTGLICLLPFSRYILSSRYMTSRFYRVRHIFQWYILWTGRVSISREEIIEQGEQDYAQNRRPVGTARLHSTRGEGNILSPKAVVAIGT</sequence>
<dbReference type="EMBL" id="GBYX01476703">
    <property type="protein sequence ID" value="JAO04974.1"/>
    <property type="molecule type" value="Transcribed_RNA"/>
</dbReference>
<accession>A0A0S7EQ57</accession>
<protein>
    <submittedName>
        <fullName evidence="1">PPUP150</fullName>
    </submittedName>
</protein>
<name>A0A0S7EQ57_9TELE</name>